<dbReference type="PANTHER" id="PTHR21043:SF0">
    <property type="entry name" value="MITOCHONDRIAL ASSEMBLY OF RIBOSOMAL LARGE SUBUNIT PROTEIN 1"/>
    <property type="match status" value="1"/>
</dbReference>
<dbReference type="HAMAP" id="MF_01477">
    <property type="entry name" value="Iojap_RsfS"/>
    <property type="match status" value="1"/>
</dbReference>
<evidence type="ECO:0000313" key="4">
    <source>
        <dbReference type="Proteomes" id="UP000215027"/>
    </source>
</evidence>
<evidence type="ECO:0000256" key="2">
    <source>
        <dbReference type="HAMAP-Rule" id="MF_01477"/>
    </source>
</evidence>
<sequence length="133" mass="14803">MRRQTGYNAPVSTLWRCYLEGLELTQLLVDALQDKKGVDILVLDIHSQAVFADFFVICSGDSEPQLRALMQAAQGEAKKVGGRMPKGVEGAPADGWVLVDFGDVVVHIFAAEKRAYYDLESLWHKGRVVIRIQ</sequence>
<dbReference type="GO" id="GO:0017148">
    <property type="term" value="P:negative regulation of translation"/>
    <property type="evidence" value="ECO:0007669"/>
    <property type="project" value="UniProtKB-UniRule"/>
</dbReference>
<dbReference type="SUPFAM" id="SSF81301">
    <property type="entry name" value="Nucleotidyltransferase"/>
    <property type="match status" value="1"/>
</dbReference>
<comment type="subcellular location">
    <subcellularLocation>
        <location evidence="2">Cytoplasm</location>
    </subcellularLocation>
</comment>
<dbReference type="RefSeq" id="WP_095042203.1">
    <property type="nucleotide sequence ID" value="NZ_LN890655.1"/>
</dbReference>
<dbReference type="Proteomes" id="UP000215027">
    <property type="component" value="Chromosome I"/>
</dbReference>
<dbReference type="OrthoDB" id="9793681at2"/>
<dbReference type="Pfam" id="PF02410">
    <property type="entry name" value="RsfS"/>
    <property type="match status" value="1"/>
</dbReference>
<dbReference type="EMBL" id="LN890655">
    <property type="protein sequence ID" value="CUS02608.2"/>
    <property type="molecule type" value="Genomic_DNA"/>
</dbReference>
<dbReference type="PANTHER" id="PTHR21043">
    <property type="entry name" value="IOJAP SUPERFAMILY ORTHOLOG"/>
    <property type="match status" value="1"/>
</dbReference>
<dbReference type="InterPro" id="IPR043519">
    <property type="entry name" value="NT_sf"/>
</dbReference>
<organism evidence="3 4">
    <name type="scientific">Candidatus Promineifilum breve</name>
    <dbReference type="NCBI Taxonomy" id="1806508"/>
    <lineage>
        <taxon>Bacteria</taxon>
        <taxon>Bacillati</taxon>
        <taxon>Chloroflexota</taxon>
        <taxon>Ardenticatenia</taxon>
        <taxon>Candidatus Promineifilales</taxon>
        <taxon>Candidatus Promineifilaceae</taxon>
        <taxon>Candidatus Promineifilum</taxon>
    </lineage>
</organism>
<keyword evidence="2" id="KW-0963">Cytoplasm</keyword>
<dbReference type="GO" id="GO:0043023">
    <property type="term" value="F:ribosomal large subunit binding"/>
    <property type="evidence" value="ECO:0007669"/>
    <property type="project" value="TreeGrafter"/>
</dbReference>
<accession>A0A160T1C9</accession>
<evidence type="ECO:0000313" key="3">
    <source>
        <dbReference type="EMBL" id="CUS02608.2"/>
    </source>
</evidence>
<dbReference type="Gene3D" id="3.30.460.10">
    <property type="entry name" value="Beta Polymerase, domain 2"/>
    <property type="match status" value="1"/>
</dbReference>
<reference evidence="3" key="1">
    <citation type="submission" date="2016-01" db="EMBL/GenBank/DDBJ databases">
        <authorList>
            <person name="Mcilroy J.S."/>
            <person name="Karst M S."/>
            <person name="Albertsen M."/>
        </authorList>
    </citation>
    <scope>NUCLEOTIDE SEQUENCE</scope>
    <source>
        <strain evidence="3">Cfx-K</strain>
    </source>
</reference>
<dbReference type="KEGG" id="pbf:CFX0092_A0730"/>
<proteinExistence type="inferred from homology"/>
<comment type="subunit">
    <text evidence="2">Interacts with ribosomal protein uL14 (rplN).</text>
</comment>
<comment type="function">
    <text evidence="2">Functions as a ribosomal silencing factor. Interacts with ribosomal protein uL14 (rplN), blocking formation of intersubunit bridge B8. Prevents association of the 30S and 50S ribosomal subunits and the formation of functional ribosomes, thus repressing translation.</text>
</comment>
<dbReference type="AlphaFoldDB" id="A0A160T1C9"/>
<name>A0A160T1C9_9CHLR</name>
<dbReference type="GO" id="GO:0042256">
    <property type="term" value="P:cytosolic ribosome assembly"/>
    <property type="evidence" value="ECO:0007669"/>
    <property type="project" value="UniProtKB-UniRule"/>
</dbReference>
<dbReference type="InterPro" id="IPR004394">
    <property type="entry name" value="Iojap/RsfS/C7orf30"/>
</dbReference>
<dbReference type="GO" id="GO:0090071">
    <property type="term" value="P:negative regulation of ribosome biogenesis"/>
    <property type="evidence" value="ECO:0007669"/>
    <property type="project" value="UniProtKB-UniRule"/>
</dbReference>
<keyword evidence="2" id="KW-0678">Repressor</keyword>
<evidence type="ECO:0000256" key="1">
    <source>
        <dbReference type="ARBA" id="ARBA00010574"/>
    </source>
</evidence>
<dbReference type="GO" id="GO:0005737">
    <property type="term" value="C:cytoplasm"/>
    <property type="evidence" value="ECO:0007669"/>
    <property type="project" value="UniProtKB-SubCell"/>
</dbReference>
<keyword evidence="4" id="KW-1185">Reference proteome</keyword>
<protein>
    <recommendedName>
        <fullName evidence="2">Ribosomal silencing factor RsfS</fullName>
    </recommendedName>
</protein>
<dbReference type="NCBIfam" id="TIGR00090">
    <property type="entry name" value="rsfS_iojap_ybeB"/>
    <property type="match status" value="1"/>
</dbReference>
<keyword evidence="2" id="KW-0810">Translation regulation</keyword>
<gene>
    <name evidence="2" type="primary">rsfS</name>
    <name evidence="3" type="ORF">CFX0092_A0730</name>
</gene>
<comment type="similarity">
    <text evidence="1 2">Belongs to the Iojap/RsfS family.</text>
</comment>